<keyword evidence="3" id="KW-1185">Reference proteome</keyword>
<comment type="caution">
    <text evidence="2">The sequence shown here is derived from an EMBL/GenBank/DDBJ whole genome shotgun (WGS) entry which is preliminary data.</text>
</comment>
<feature type="compositionally biased region" description="Basic and acidic residues" evidence="1">
    <location>
        <begin position="56"/>
        <end position="69"/>
    </location>
</feature>
<sequence length="93" mass="10657">MRYMPPAPIRSLISRSELRLDRTKNHMPIRGDTLCCQMCLLKYAIRSRTAVFPQEEGARNLKPRTDTSRRASCAPHNARLDMSVPDLLAPRHV</sequence>
<dbReference type="AlphaFoldDB" id="A0A4C1VQC7"/>
<evidence type="ECO:0000256" key="1">
    <source>
        <dbReference type="SAM" id="MobiDB-lite"/>
    </source>
</evidence>
<evidence type="ECO:0000313" key="3">
    <source>
        <dbReference type="Proteomes" id="UP000299102"/>
    </source>
</evidence>
<protein>
    <submittedName>
        <fullName evidence="2">Uncharacterized protein</fullName>
    </submittedName>
</protein>
<feature type="region of interest" description="Disordered" evidence="1">
    <location>
        <begin position="56"/>
        <end position="78"/>
    </location>
</feature>
<dbReference type="Proteomes" id="UP000299102">
    <property type="component" value="Unassembled WGS sequence"/>
</dbReference>
<accession>A0A4C1VQC7</accession>
<evidence type="ECO:0000313" key="2">
    <source>
        <dbReference type="EMBL" id="GBP40863.1"/>
    </source>
</evidence>
<name>A0A4C1VQC7_EUMVA</name>
<organism evidence="2 3">
    <name type="scientific">Eumeta variegata</name>
    <name type="common">Bagworm moth</name>
    <name type="synonym">Eumeta japonica</name>
    <dbReference type="NCBI Taxonomy" id="151549"/>
    <lineage>
        <taxon>Eukaryota</taxon>
        <taxon>Metazoa</taxon>
        <taxon>Ecdysozoa</taxon>
        <taxon>Arthropoda</taxon>
        <taxon>Hexapoda</taxon>
        <taxon>Insecta</taxon>
        <taxon>Pterygota</taxon>
        <taxon>Neoptera</taxon>
        <taxon>Endopterygota</taxon>
        <taxon>Lepidoptera</taxon>
        <taxon>Glossata</taxon>
        <taxon>Ditrysia</taxon>
        <taxon>Tineoidea</taxon>
        <taxon>Psychidae</taxon>
        <taxon>Oiketicinae</taxon>
        <taxon>Eumeta</taxon>
    </lineage>
</organism>
<reference evidence="2 3" key="1">
    <citation type="journal article" date="2019" name="Commun. Biol.">
        <title>The bagworm genome reveals a unique fibroin gene that provides high tensile strength.</title>
        <authorList>
            <person name="Kono N."/>
            <person name="Nakamura H."/>
            <person name="Ohtoshi R."/>
            <person name="Tomita M."/>
            <person name="Numata K."/>
            <person name="Arakawa K."/>
        </authorList>
    </citation>
    <scope>NUCLEOTIDE SEQUENCE [LARGE SCALE GENOMIC DNA]</scope>
</reference>
<gene>
    <name evidence="2" type="ORF">EVAR_88924_1</name>
</gene>
<proteinExistence type="predicted"/>
<dbReference type="EMBL" id="BGZK01000389">
    <property type="protein sequence ID" value="GBP40863.1"/>
    <property type="molecule type" value="Genomic_DNA"/>
</dbReference>
<dbReference type="OrthoDB" id="75807at2759"/>